<reference evidence="6 7" key="1">
    <citation type="journal article" date="2011" name="J. Bacteriol.">
        <title>Genome sequence of Helicobacter bizzozeronii strain CIII-1, an isolate from human gastric mucosa.</title>
        <authorList>
            <person name="Schott T."/>
            <person name="Rossi M."/>
            <person name="Hanninen M.L."/>
        </authorList>
    </citation>
    <scope>NUCLEOTIDE SEQUENCE [LARGE SCALE GENOMIC DNA]</scope>
    <source>
        <strain evidence="6 7">CIII-1</strain>
    </source>
</reference>
<dbReference type="RefSeq" id="WP_013890013.1">
    <property type="nucleotide sequence ID" value="NC_015674.1"/>
</dbReference>
<comment type="catalytic activity">
    <reaction evidence="3">
        <text>oxaloacetate + phosphate = phosphoenolpyruvate + hydrogencarbonate</text>
        <dbReference type="Rhea" id="RHEA:28370"/>
        <dbReference type="ChEBI" id="CHEBI:16452"/>
        <dbReference type="ChEBI" id="CHEBI:17544"/>
        <dbReference type="ChEBI" id="CHEBI:43474"/>
        <dbReference type="ChEBI" id="CHEBI:58702"/>
        <dbReference type="EC" id="4.1.1.31"/>
    </reaction>
</comment>
<dbReference type="KEGG" id="hbi:HBZC1_05500"/>
<dbReference type="InterPro" id="IPR018129">
    <property type="entry name" value="PEP_COase_Lys_AS"/>
</dbReference>
<evidence type="ECO:0000313" key="7">
    <source>
        <dbReference type="Proteomes" id="UP000008387"/>
    </source>
</evidence>
<dbReference type="PROSITE" id="PS00393">
    <property type="entry name" value="PEPCASE_2"/>
    <property type="match status" value="1"/>
</dbReference>
<evidence type="ECO:0000256" key="5">
    <source>
        <dbReference type="PROSITE-ProRule" id="PRU10112"/>
    </source>
</evidence>
<dbReference type="InterPro" id="IPR021135">
    <property type="entry name" value="PEP_COase"/>
</dbReference>
<dbReference type="GO" id="GO:0015977">
    <property type="term" value="P:carbon fixation"/>
    <property type="evidence" value="ECO:0007669"/>
    <property type="project" value="InterPro"/>
</dbReference>
<dbReference type="InterPro" id="IPR015813">
    <property type="entry name" value="Pyrv/PenolPyrv_kinase-like_dom"/>
</dbReference>
<feature type="active site" evidence="5">
    <location>
        <position position="546"/>
    </location>
</feature>
<evidence type="ECO:0000256" key="3">
    <source>
        <dbReference type="ARBA" id="ARBA00048995"/>
    </source>
</evidence>
<evidence type="ECO:0000256" key="2">
    <source>
        <dbReference type="ARBA" id="ARBA00022419"/>
    </source>
</evidence>
<feature type="active site" evidence="4">
    <location>
        <position position="123"/>
    </location>
</feature>
<dbReference type="EMBL" id="FR871757">
    <property type="protein sequence ID" value="CCB79536.1"/>
    <property type="molecule type" value="Genomic_DNA"/>
</dbReference>
<name>F8KRY6_HELBC</name>
<dbReference type="GO" id="GO:0008964">
    <property type="term" value="F:phosphoenolpyruvate carboxylase activity"/>
    <property type="evidence" value="ECO:0007669"/>
    <property type="project" value="UniProtKB-EC"/>
</dbReference>
<dbReference type="PRINTS" id="PR00150">
    <property type="entry name" value="PEPCARBXLASE"/>
</dbReference>
<dbReference type="InterPro" id="IPR033129">
    <property type="entry name" value="PEPCASE_His_AS"/>
</dbReference>
<dbReference type="PROSITE" id="PS00781">
    <property type="entry name" value="PEPCASE_1"/>
    <property type="match status" value="1"/>
</dbReference>
<dbReference type="HOGENOM" id="CLU_006557_2_0_7"/>
<dbReference type="AlphaFoldDB" id="F8KRY6"/>
<evidence type="ECO:0000256" key="4">
    <source>
        <dbReference type="PROSITE-ProRule" id="PRU10111"/>
    </source>
</evidence>
<dbReference type="PANTHER" id="PTHR30523:SF6">
    <property type="entry name" value="PHOSPHOENOLPYRUVATE CARBOXYLASE"/>
    <property type="match status" value="1"/>
</dbReference>
<comment type="function">
    <text evidence="1">Forms oxaloacetate, a four-carbon dicarboxylic acid source for the tricarboxylic acid cycle.</text>
</comment>
<evidence type="ECO:0000313" key="6">
    <source>
        <dbReference type="EMBL" id="CCB79536.1"/>
    </source>
</evidence>
<protein>
    <recommendedName>
        <fullName evidence="2">Phosphoenolpyruvate carboxylase</fullName>
    </recommendedName>
</protein>
<proteinExistence type="predicted"/>
<sequence length="879" mass="99520">MNQQVHQELAFLDRMVLEILQEFSPTTTHYFLTLKSLFEGNISKGQEQITQTLEKIASSEQILGVIKAFSLYNILINILEDRHKIPALGMYQAYQTLIQEGFQADLLNQNATHTTFYPVFTAHPTQSMRRTFLEAIQEIYQDLAILFDQACNPTSTHGAKARLAYRLRLLWKSHLVRQERLEVLFELDNLLYILENSFLPSCQDLFQEIQDMLGQPLDRAPICLGSWIGGDRDGNPFVSNALLHQVVLIQHEFIINLYLKHTAQLVRELSISSDFCTISKALQADLQAHYHKLDPTSARLHPKEPFRAKLILMQTKLKNRLIALNSPLPIDFAYHNAQELLADIDLLLDNLEPSLQASLWHFKHLVLLCGFHLLRLDFREHREVFLHSLSEVFCLLGLATNDFHRLDESQKLEILNHALNLEPVHLLDLIPKVSESTKRLLEAFLNMVWAKSQIAPEIFSSVIVSMTTQASDLLCVLWLAKQAGLAIKKGVNTLKIAITPLFETIHDLQNAPNIMQILHANPHYKAYLEGMDSQQEIMIGYSDSSKDGGIFASNYNLYGAISNLIALGQKLGISFLLFHGRGGSVSRGGGNLEDALLSAPVQSVQGALKITEQGEMISTRYLNATSARHNLSSMVGALLKKRAYDHNNPNVDHPQNPTMQAISNISYQTYRELYTHPDFLDYFKAATPISFIQELNLGSRPSKRKESSHIEDLRAIPWVFAWTQNRSILPAWYGVGSGLEGVGDLPLLCHHYQRGGFFKVVLDNISQVLLKVDLQIAAQYHAFAKDNPSASRIWEKITSEFEKTMHWILAVRSEESLLESDGAVQQNILLRKPYIDALNYLQIELIKQFKQAPQAKHAQLKTYIQSTLIGIAQGMRNTG</sequence>
<keyword evidence="6" id="KW-0456">Lyase</keyword>
<dbReference type="Proteomes" id="UP000008387">
    <property type="component" value="Chromosome"/>
</dbReference>
<keyword evidence="7" id="KW-1185">Reference proteome</keyword>
<dbReference type="eggNOG" id="COG2352">
    <property type="taxonomic scope" value="Bacteria"/>
</dbReference>
<keyword evidence="6" id="KW-0670">Pyruvate</keyword>
<accession>F8KRY6</accession>
<dbReference type="GO" id="GO:0006099">
    <property type="term" value="P:tricarboxylic acid cycle"/>
    <property type="evidence" value="ECO:0007669"/>
    <property type="project" value="InterPro"/>
</dbReference>
<organism evidence="6 7">
    <name type="scientific">Helicobacter bizzozeronii (strain CIII-1)</name>
    <dbReference type="NCBI Taxonomy" id="1002804"/>
    <lineage>
        <taxon>Bacteria</taxon>
        <taxon>Pseudomonadati</taxon>
        <taxon>Campylobacterota</taxon>
        <taxon>Epsilonproteobacteria</taxon>
        <taxon>Campylobacterales</taxon>
        <taxon>Helicobacteraceae</taxon>
        <taxon>Helicobacter</taxon>
    </lineage>
</organism>
<evidence type="ECO:0000256" key="1">
    <source>
        <dbReference type="ARBA" id="ARBA00003670"/>
    </source>
</evidence>
<dbReference type="Pfam" id="PF00311">
    <property type="entry name" value="PEPcase"/>
    <property type="match status" value="1"/>
</dbReference>
<gene>
    <name evidence="6" type="ordered locus">HBZC1_05500</name>
</gene>
<dbReference type="SUPFAM" id="SSF51621">
    <property type="entry name" value="Phosphoenolpyruvate/pyruvate domain"/>
    <property type="match status" value="1"/>
</dbReference>
<dbReference type="GO" id="GO:0005829">
    <property type="term" value="C:cytosol"/>
    <property type="evidence" value="ECO:0007669"/>
    <property type="project" value="TreeGrafter"/>
</dbReference>
<dbReference type="Gene3D" id="1.20.1440.90">
    <property type="entry name" value="Phosphoenolpyruvate/pyruvate domain"/>
    <property type="match status" value="1"/>
</dbReference>
<dbReference type="STRING" id="1002804.HBZC1_05500"/>
<dbReference type="PANTHER" id="PTHR30523">
    <property type="entry name" value="PHOSPHOENOLPYRUVATE CARBOXYLASE"/>
    <property type="match status" value="1"/>
</dbReference>